<gene>
    <name evidence="2" type="ORF">LR48_Vigan10g193900</name>
</gene>
<evidence type="ECO:0000313" key="3">
    <source>
        <dbReference type="Proteomes" id="UP000053144"/>
    </source>
</evidence>
<dbReference type="EMBL" id="CM003380">
    <property type="protein sequence ID" value="KOM56047.1"/>
    <property type="molecule type" value="Genomic_DNA"/>
</dbReference>
<reference evidence="3" key="1">
    <citation type="journal article" date="2015" name="Proc. Natl. Acad. Sci. U.S.A.">
        <title>Genome sequencing of adzuki bean (Vigna angularis) provides insight into high starch and low fat accumulation and domestication.</title>
        <authorList>
            <person name="Yang K."/>
            <person name="Tian Z."/>
            <person name="Chen C."/>
            <person name="Luo L."/>
            <person name="Zhao B."/>
            <person name="Wang Z."/>
            <person name="Yu L."/>
            <person name="Li Y."/>
            <person name="Sun Y."/>
            <person name="Li W."/>
            <person name="Chen Y."/>
            <person name="Li Y."/>
            <person name="Zhang Y."/>
            <person name="Ai D."/>
            <person name="Zhao J."/>
            <person name="Shang C."/>
            <person name="Ma Y."/>
            <person name="Wu B."/>
            <person name="Wang M."/>
            <person name="Gao L."/>
            <person name="Sun D."/>
            <person name="Zhang P."/>
            <person name="Guo F."/>
            <person name="Wang W."/>
            <person name="Li Y."/>
            <person name="Wang J."/>
            <person name="Varshney R.K."/>
            <person name="Wang J."/>
            <person name="Ling H.Q."/>
            <person name="Wan P."/>
        </authorList>
    </citation>
    <scope>NUCLEOTIDE SEQUENCE</scope>
    <source>
        <strain evidence="3">cv. Jingnong 6</strain>
    </source>
</reference>
<dbReference type="AlphaFoldDB" id="A0A0L9VME4"/>
<evidence type="ECO:0000313" key="2">
    <source>
        <dbReference type="EMBL" id="KOM56047.1"/>
    </source>
</evidence>
<accession>A0A0L9VME4</accession>
<sequence length="314" mass="35857">MASSSYHSRGSRGKEVAVERNASPSGWISVTVLPEKGLSTFIEMKGDCYPNLVNVFYNNLKVVNGDIHSHVKGVDIVINNDTWLQVAGLKDEGCMSHLPDSLHNRWLDKEEKIIAYIIDWLLVPGRFHYDKLTSEDLYLLNAIVLRIQTNWVFVFKKHIIDTGINNWYNLPYGVFISKILSLSQIDFTSEIKITCNITNEIEKPTLTCICLKKTVLGWIFSDVQTTTKDKDEVFESDSEQISVSPKSEFEKIVVNKFEKSSKRVVKLKKSLMRMTQKMDEIIKNYVESSTSTEKSTYENDVSSEENSMEISVSE</sequence>
<protein>
    <submittedName>
        <fullName evidence="2">Uncharacterized protein</fullName>
    </submittedName>
</protein>
<dbReference type="Proteomes" id="UP000053144">
    <property type="component" value="Chromosome 10"/>
</dbReference>
<name>A0A0L9VME4_PHAAN</name>
<feature type="region of interest" description="Disordered" evidence="1">
    <location>
        <begin position="290"/>
        <end position="314"/>
    </location>
</feature>
<evidence type="ECO:0000256" key="1">
    <source>
        <dbReference type="SAM" id="MobiDB-lite"/>
    </source>
</evidence>
<organism evidence="2 3">
    <name type="scientific">Phaseolus angularis</name>
    <name type="common">Azuki bean</name>
    <name type="synonym">Vigna angularis</name>
    <dbReference type="NCBI Taxonomy" id="3914"/>
    <lineage>
        <taxon>Eukaryota</taxon>
        <taxon>Viridiplantae</taxon>
        <taxon>Streptophyta</taxon>
        <taxon>Embryophyta</taxon>
        <taxon>Tracheophyta</taxon>
        <taxon>Spermatophyta</taxon>
        <taxon>Magnoliopsida</taxon>
        <taxon>eudicotyledons</taxon>
        <taxon>Gunneridae</taxon>
        <taxon>Pentapetalae</taxon>
        <taxon>rosids</taxon>
        <taxon>fabids</taxon>
        <taxon>Fabales</taxon>
        <taxon>Fabaceae</taxon>
        <taxon>Papilionoideae</taxon>
        <taxon>50 kb inversion clade</taxon>
        <taxon>NPAAA clade</taxon>
        <taxon>indigoferoid/millettioid clade</taxon>
        <taxon>Phaseoleae</taxon>
        <taxon>Vigna</taxon>
    </lineage>
</organism>
<dbReference type="Gramene" id="KOM56047">
    <property type="protein sequence ID" value="KOM56047"/>
    <property type="gene ID" value="LR48_Vigan10g193900"/>
</dbReference>
<proteinExistence type="predicted"/>